<name>A0A0S3K7U8_9ENTE</name>
<gene>
    <name evidence="2" type="ORF">ATZ33_02900</name>
    <name evidence="3" type="ORF">RV15_GL001387</name>
</gene>
<dbReference type="Proteomes" id="UP000065511">
    <property type="component" value="Chromosome"/>
</dbReference>
<reference evidence="2 4" key="2">
    <citation type="submission" date="2015-12" db="EMBL/GenBank/DDBJ databases">
        <authorList>
            <person name="Lauer A."/>
            <person name="Humrighouse B."/>
            <person name="Loparev V."/>
            <person name="Shewmaker P.L."/>
            <person name="Whitney A.M."/>
            <person name="McLaughlin R.W."/>
        </authorList>
    </citation>
    <scope>NUCLEOTIDE SEQUENCE [LARGE SCALE GENOMIC DNA]</scope>
    <source>
        <strain evidence="2 4">LMG 23085</strain>
    </source>
</reference>
<keyword evidence="4" id="KW-1185">Reference proteome</keyword>
<dbReference type="EMBL" id="CP013614">
    <property type="protein sequence ID" value="ALS00362.1"/>
    <property type="molecule type" value="Genomic_DNA"/>
</dbReference>
<evidence type="ECO:0000259" key="1">
    <source>
        <dbReference type="Pfam" id="PF02698"/>
    </source>
</evidence>
<dbReference type="OrthoDB" id="2216870at2"/>
<dbReference type="PANTHER" id="PTHR30336">
    <property type="entry name" value="INNER MEMBRANE PROTEIN, PROBABLE PERMEASE"/>
    <property type="match status" value="1"/>
</dbReference>
<sequence length="241" mass="27651">MIQDWNTVIEFLAAKEQIDGTYDLAILAGNSLPYLADELIRLYEQGVVSQFMLVGGIGHATVFLQRNFKKMGVDVHYKSETDMYLDYFKLKYGLDKERFITENTSTNSGENARFSLKVVEAAGLAPKKVLLLEDPILQRRIKATFEKEWQETDTVFTNYVPRIPFVKAVGESVLFENSQLNGLWDKEYFLSLVLGEIPRLRDDKNGYGPNGSNYIGTVNIPESVEQSYEKLSQLYEYQQKR</sequence>
<feature type="domain" description="DUF218" evidence="1">
    <location>
        <begin position="31"/>
        <end position="157"/>
    </location>
</feature>
<dbReference type="InterPro" id="IPR003848">
    <property type="entry name" value="DUF218"/>
</dbReference>
<dbReference type="InterPro" id="IPR014729">
    <property type="entry name" value="Rossmann-like_a/b/a_fold"/>
</dbReference>
<dbReference type="GO" id="GO:0005886">
    <property type="term" value="C:plasma membrane"/>
    <property type="evidence" value="ECO:0007669"/>
    <property type="project" value="TreeGrafter"/>
</dbReference>
<protein>
    <recommendedName>
        <fullName evidence="1">DUF218 domain-containing protein</fullName>
    </recommendedName>
</protein>
<organism evidence="3 5">
    <name type="scientific">Enterococcus silesiacus</name>
    <dbReference type="NCBI Taxonomy" id="332949"/>
    <lineage>
        <taxon>Bacteria</taxon>
        <taxon>Bacillati</taxon>
        <taxon>Bacillota</taxon>
        <taxon>Bacilli</taxon>
        <taxon>Lactobacillales</taxon>
        <taxon>Enterococcaceae</taxon>
        <taxon>Enterococcus</taxon>
    </lineage>
</organism>
<dbReference type="Gene3D" id="3.40.50.620">
    <property type="entry name" value="HUPs"/>
    <property type="match status" value="1"/>
</dbReference>
<evidence type="ECO:0000313" key="3">
    <source>
        <dbReference type="EMBL" id="OJG93355.1"/>
    </source>
</evidence>
<dbReference type="Pfam" id="PF02698">
    <property type="entry name" value="DUF218"/>
    <property type="match status" value="1"/>
</dbReference>
<proteinExistence type="predicted"/>
<evidence type="ECO:0000313" key="2">
    <source>
        <dbReference type="EMBL" id="ALS00362.1"/>
    </source>
</evidence>
<dbReference type="Proteomes" id="UP000183039">
    <property type="component" value="Unassembled WGS sequence"/>
</dbReference>
<dbReference type="CDD" id="cd06259">
    <property type="entry name" value="YdcF-like"/>
    <property type="match status" value="1"/>
</dbReference>
<dbReference type="InterPro" id="IPR051599">
    <property type="entry name" value="Cell_Envelope_Assoc"/>
</dbReference>
<dbReference type="Gene3D" id="1.10.3620.10">
    <property type="entry name" value="YdcF like domain"/>
    <property type="match status" value="1"/>
</dbReference>
<evidence type="ECO:0000313" key="4">
    <source>
        <dbReference type="Proteomes" id="UP000065511"/>
    </source>
</evidence>
<dbReference type="PANTHER" id="PTHR30336:SF20">
    <property type="entry name" value="DUF218 DOMAIN-CONTAINING PROTEIN"/>
    <property type="match status" value="1"/>
</dbReference>
<dbReference type="AlphaFoldDB" id="A0A0S3K7U8"/>
<evidence type="ECO:0000313" key="5">
    <source>
        <dbReference type="Proteomes" id="UP000183039"/>
    </source>
</evidence>
<dbReference type="KEGG" id="ess:ATZ33_02900"/>
<dbReference type="RefSeq" id="WP_071876429.1">
    <property type="nucleotide sequence ID" value="NZ_JXLC01000002.1"/>
</dbReference>
<dbReference type="EMBL" id="JXLC01000002">
    <property type="protein sequence ID" value="OJG93355.1"/>
    <property type="molecule type" value="Genomic_DNA"/>
</dbReference>
<accession>A0A0S3K7U8</accession>
<reference evidence="3 5" key="1">
    <citation type="submission" date="2014-12" db="EMBL/GenBank/DDBJ databases">
        <title>Draft genome sequences of 29 type strains of Enterococci.</title>
        <authorList>
            <person name="Zhong Z."/>
            <person name="Sun Z."/>
            <person name="Liu W."/>
            <person name="Zhang W."/>
            <person name="Zhang H."/>
        </authorList>
    </citation>
    <scope>NUCLEOTIDE SEQUENCE [LARGE SCALE GENOMIC DNA]</scope>
    <source>
        <strain evidence="3 5">DSM 22801</strain>
    </source>
</reference>